<gene>
    <name evidence="17" type="ORF">SAMN05192583_3282</name>
</gene>
<dbReference type="RefSeq" id="WP_093666796.1">
    <property type="nucleotide sequence ID" value="NZ_FOCF01000010.1"/>
</dbReference>
<sequence length="839" mass="89727">MRVRFSRTFRNSAGATALAAALIAGAGTAEAQAGPGQVAQPGPGGAASATGAGTVPNEAANTPAESAIASNDNATRQADATIPGDIVVTAQKRTERLVQVPLAVTAITGDALATQQINETNSLTRAIPSLSYQAGNNPGNNSFRIRGVGTQLFSLGVEAAVAVVTDGVVAPRQAQGFADLADLERVEVLRGPQGTLFGKNATAGVINIVTARPAREFGGRVDGTIAEDGEYRVKGTVTGPLTDTLRARLSSFYNHVGGFIENAATGNDTNGQKSWGVRGKLEWDATPNLNLLLTGDHNETRADCCSRVPVRIVTPAVQALLGSITASPGNRMVSNDDASFFDTNTTVASLQANWDLGPATVTSISAFQRFTESDQFEPDQIASDPVRYVGAFPYSQWNQNASQFQYNNYSQELRLGSNGTRDLTYVVGVFYNRLDLARQYNRRRQRCAAGTLGQPCTVTSADSSGFNGTFRSDNLAGFGQVDWRVAGGLHAIGGLRYQYEKQTVTGTVFGPLVTGDALFPGTVINSGTRSRDDRALTGRAGLRYEVNRNLQFYGTYTRGYKAFALDLDVSTNFATQTGIAPEHVNAYELGAKWLAPGGMFDINAALFRSDFTNLQVQALVTDVAAGTFQTVLANAGKSRSQGFEIEATMRPSSNFTVAANFTLLDATIDVPGQSCPIQVQSSATVYTSNFPTNSCYIRRQTVNGVTTSSNPIIDVVGGNLPATPRYRVGLTPRYEHDIGGWSAFVQVGINYQSEVNFALNQDPLLVQKGYALVDGSIGFHDADNRYNLTFFVRNLFDEHYFTQLNHGTILATTANPNDLWANVSKDADRYVGATFGVRF</sequence>
<feature type="domain" description="TonB-dependent receptor plug" evidence="16">
    <location>
        <begin position="98"/>
        <end position="205"/>
    </location>
</feature>
<dbReference type="PANTHER" id="PTHR32552:SF81">
    <property type="entry name" value="TONB-DEPENDENT OUTER MEMBRANE RECEPTOR"/>
    <property type="match status" value="1"/>
</dbReference>
<dbReference type="CDD" id="cd01347">
    <property type="entry name" value="ligand_gated_channel"/>
    <property type="match status" value="1"/>
</dbReference>
<dbReference type="InterPro" id="IPR036942">
    <property type="entry name" value="Beta-barrel_TonB_sf"/>
</dbReference>
<evidence type="ECO:0000256" key="10">
    <source>
        <dbReference type="ARBA" id="ARBA00023237"/>
    </source>
</evidence>
<dbReference type="PANTHER" id="PTHR32552">
    <property type="entry name" value="FERRICHROME IRON RECEPTOR-RELATED"/>
    <property type="match status" value="1"/>
</dbReference>
<dbReference type="Gene3D" id="2.40.170.20">
    <property type="entry name" value="TonB-dependent receptor, beta-barrel domain"/>
    <property type="match status" value="1"/>
</dbReference>
<dbReference type="Proteomes" id="UP000199206">
    <property type="component" value="Unassembled WGS sequence"/>
</dbReference>
<comment type="similarity">
    <text evidence="11 12">Belongs to the TonB-dependent receptor family.</text>
</comment>
<evidence type="ECO:0000259" key="15">
    <source>
        <dbReference type="Pfam" id="PF00593"/>
    </source>
</evidence>
<feature type="signal peptide" evidence="14">
    <location>
        <begin position="1"/>
        <end position="31"/>
    </location>
</feature>
<evidence type="ECO:0000256" key="13">
    <source>
        <dbReference type="SAM" id="MobiDB-lite"/>
    </source>
</evidence>
<dbReference type="Pfam" id="PF00593">
    <property type="entry name" value="TonB_dep_Rec_b-barrel"/>
    <property type="match status" value="1"/>
</dbReference>
<keyword evidence="2 11" id="KW-0813">Transport</keyword>
<keyword evidence="18" id="KW-1185">Reference proteome</keyword>
<dbReference type="PROSITE" id="PS52016">
    <property type="entry name" value="TONB_DEPENDENT_REC_3"/>
    <property type="match status" value="1"/>
</dbReference>
<feature type="chain" id="PRO_5011451734" evidence="14">
    <location>
        <begin position="32"/>
        <end position="839"/>
    </location>
</feature>
<reference evidence="18" key="1">
    <citation type="submission" date="2016-10" db="EMBL/GenBank/DDBJ databases">
        <authorList>
            <person name="Varghese N."/>
            <person name="Submissions S."/>
        </authorList>
    </citation>
    <scope>NUCLEOTIDE SEQUENCE [LARGE SCALE GENOMIC DNA]</scope>
    <source>
        <strain evidence="18">S6-262</strain>
    </source>
</reference>
<evidence type="ECO:0000256" key="1">
    <source>
        <dbReference type="ARBA" id="ARBA00004571"/>
    </source>
</evidence>
<protein>
    <submittedName>
        <fullName evidence="17">Iron complex outermembrane recepter protein</fullName>
    </submittedName>
</protein>
<evidence type="ECO:0000256" key="8">
    <source>
        <dbReference type="ARBA" id="ARBA00023077"/>
    </source>
</evidence>
<evidence type="ECO:0000259" key="16">
    <source>
        <dbReference type="Pfam" id="PF07715"/>
    </source>
</evidence>
<evidence type="ECO:0000256" key="4">
    <source>
        <dbReference type="ARBA" id="ARBA00022496"/>
    </source>
</evidence>
<comment type="subcellular location">
    <subcellularLocation>
        <location evidence="1 11">Cell outer membrane</location>
        <topology evidence="1 11">Multi-pass membrane protein</topology>
    </subcellularLocation>
</comment>
<dbReference type="InterPro" id="IPR000531">
    <property type="entry name" value="Beta-barrel_TonB"/>
</dbReference>
<feature type="compositionally biased region" description="Low complexity" evidence="13">
    <location>
        <begin position="33"/>
        <end position="56"/>
    </location>
</feature>
<dbReference type="STRING" id="1166340.SAMN05192583_3282"/>
<evidence type="ECO:0000256" key="2">
    <source>
        <dbReference type="ARBA" id="ARBA00022448"/>
    </source>
</evidence>
<evidence type="ECO:0000256" key="3">
    <source>
        <dbReference type="ARBA" id="ARBA00022452"/>
    </source>
</evidence>
<keyword evidence="14" id="KW-0732">Signal</keyword>
<keyword evidence="3 11" id="KW-1134">Transmembrane beta strand</keyword>
<feature type="region of interest" description="Disordered" evidence="13">
    <location>
        <begin position="33"/>
        <end position="59"/>
    </location>
</feature>
<keyword evidence="10 11" id="KW-0998">Cell outer membrane</keyword>
<evidence type="ECO:0000256" key="12">
    <source>
        <dbReference type="RuleBase" id="RU003357"/>
    </source>
</evidence>
<keyword evidence="4" id="KW-0410">Iron transport</keyword>
<evidence type="ECO:0000256" key="6">
    <source>
        <dbReference type="ARBA" id="ARBA00023004"/>
    </source>
</evidence>
<dbReference type="GO" id="GO:0006826">
    <property type="term" value="P:iron ion transport"/>
    <property type="evidence" value="ECO:0007669"/>
    <property type="project" value="UniProtKB-KW"/>
</dbReference>
<accession>A0A1H8IHC5</accession>
<dbReference type="GO" id="GO:0009279">
    <property type="term" value="C:cell outer membrane"/>
    <property type="evidence" value="ECO:0007669"/>
    <property type="project" value="UniProtKB-SubCell"/>
</dbReference>
<keyword evidence="7" id="KW-0406">Ion transport</keyword>
<evidence type="ECO:0000256" key="11">
    <source>
        <dbReference type="PROSITE-ProRule" id="PRU01360"/>
    </source>
</evidence>
<evidence type="ECO:0000313" key="17">
    <source>
        <dbReference type="EMBL" id="SEN67689.1"/>
    </source>
</evidence>
<evidence type="ECO:0000256" key="5">
    <source>
        <dbReference type="ARBA" id="ARBA00022692"/>
    </source>
</evidence>
<dbReference type="Pfam" id="PF07715">
    <property type="entry name" value="Plug"/>
    <property type="match status" value="1"/>
</dbReference>
<evidence type="ECO:0000256" key="9">
    <source>
        <dbReference type="ARBA" id="ARBA00023136"/>
    </source>
</evidence>
<evidence type="ECO:0000256" key="14">
    <source>
        <dbReference type="SAM" id="SignalP"/>
    </source>
</evidence>
<dbReference type="AlphaFoldDB" id="A0A1H8IHC5"/>
<keyword evidence="8 12" id="KW-0798">TonB box</keyword>
<dbReference type="EMBL" id="FOCF01000010">
    <property type="protein sequence ID" value="SEN67689.1"/>
    <property type="molecule type" value="Genomic_DNA"/>
</dbReference>
<keyword evidence="9 11" id="KW-0472">Membrane</keyword>
<keyword evidence="6" id="KW-0408">Iron</keyword>
<name>A0A1H8IHC5_9SPHN</name>
<proteinExistence type="inferred from homology"/>
<organism evidence="17 18">
    <name type="scientific">Sphingomonas gellani</name>
    <dbReference type="NCBI Taxonomy" id="1166340"/>
    <lineage>
        <taxon>Bacteria</taxon>
        <taxon>Pseudomonadati</taxon>
        <taxon>Pseudomonadota</taxon>
        <taxon>Alphaproteobacteria</taxon>
        <taxon>Sphingomonadales</taxon>
        <taxon>Sphingomonadaceae</taxon>
        <taxon>Sphingomonas</taxon>
    </lineage>
</organism>
<dbReference type="InterPro" id="IPR039426">
    <property type="entry name" value="TonB-dep_rcpt-like"/>
</dbReference>
<keyword evidence="5 11" id="KW-0812">Transmembrane</keyword>
<evidence type="ECO:0000256" key="7">
    <source>
        <dbReference type="ARBA" id="ARBA00023065"/>
    </source>
</evidence>
<dbReference type="InterPro" id="IPR012910">
    <property type="entry name" value="Plug_dom"/>
</dbReference>
<feature type="domain" description="TonB-dependent receptor-like beta-barrel" evidence="15">
    <location>
        <begin position="335"/>
        <end position="795"/>
    </location>
</feature>
<evidence type="ECO:0000313" key="18">
    <source>
        <dbReference type="Proteomes" id="UP000199206"/>
    </source>
</evidence>
<dbReference type="SUPFAM" id="SSF56935">
    <property type="entry name" value="Porins"/>
    <property type="match status" value="1"/>
</dbReference>